<sequence length="454" mass="52553">MAINQEYLTHVREVVSELDATQLEKVSSNTTTIYVLKDTLYLTGTLKIPKKYEKEFKYPAYISYKSTLFGVLHNDYGYVTKQIKKSYGELMWKIASEGDNSGLFLQELFIPDNSTYHLDWYKVSEGYNLDGLPSSCMKGKGDLFIPLDNLAEMAVLVKDSTNQMVARCIVWNKGIVEKADGTKIDKDLYDRLYYVDGEAEEAMISYLADKGIEPLNAYWCNTFNIRIKNPFNNGLYPWMDTFCILRENDYLYSYDWQEYGYSQQDITDLARDYPTLEIIGALLSQDGDVVYPLEDSDEDDENFSAYENECIPTDRQVYSNYLGDILTDTRSFQSSYDGDWYPINGKGDVWLPIYPNPEDKIDYVVGTNNANFYYWTDKHTQQRYLIPRDDTVIDYITEIYIPRDRAIYLPSKNLHIYKDVKLADVVKAFTNANGDFLLTPEELAEISEELNDGQ</sequence>
<dbReference type="EMBL" id="NDYN01000001">
    <property type="protein sequence ID" value="OUT08966.1"/>
    <property type="molecule type" value="Genomic_DNA"/>
</dbReference>
<dbReference type="EMBL" id="NDYN01000010">
    <property type="protein sequence ID" value="OUT06870.1"/>
    <property type="molecule type" value="Genomic_DNA"/>
</dbReference>
<accession>A0A1Y5ME42</accession>
<evidence type="ECO:0000313" key="3">
    <source>
        <dbReference type="Proteomes" id="UP000196317"/>
    </source>
</evidence>
<protein>
    <submittedName>
        <fullName evidence="1">Uncharacterized protein</fullName>
    </submittedName>
</protein>
<proteinExistence type="predicted"/>
<gene>
    <name evidence="2" type="ORF">B9N65_01095</name>
    <name evidence="1" type="ORF">B9N65_09830</name>
</gene>
<reference evidence="1 3" key="1">
    <citation type="submission" date="2017-04" db="EMBL/GenBank/DDBJ databases">
        <title>Complete genome of Campylobacter concisus ATCC 33237T and draft genomes for an additional eight well characterized C. concisus strains.</title>
        <authorList>
            <person name="Cornelius A.J."/>
            <person name="Miller W.G."/>
            <person name="Lastovica A.J."/>
            <person name="On S.L."/>
            <person name="French N.P."/>
            <person name="Vandenberg O."/>
            <person name="Biggs P.J."/>
        </authorList>
    </citation>
    <scope>NUCLEOTIDE SEQUENCE [LARGE SCALE GENOMIC DNA]</scope>
    <source>
        <strain evidence="1 3">CCUG 19995</strain>
    </source>
</reference>
<name>A0A1Y5ME42_9BACT</name>
<comment type="caution">
    <text evidence="1">The sequence shown here is derived from an EMBL/GenBank/DDBJ whole genome shotgun (WGS) entry which is preliminary data.</text>
</comment>
<dbReference type="AlphaFoldDB" id="A0A1Y5ME42"/>
<evidence type="ECO:0000313" key="2">
    <source>
        <dbReference type="EMBL" id="OUT08966.1"/>
    </source>
</evidence>
<dbReference type="Proteomes" id="UP000196317">
    <property type="component" value="Unassembled WGS sequence"/>
</dbReference>
<organism evidence="1 3">
    <name type="scientific">Campylobacter concisus</name>
    <dbReference type="NCBI Taxonomy" id="199"/>
    <lineage>
        <taxon>Bacteria</taxon>
        <taxon>Pseudomonadati</taxon>
        <taxon>Campylobacterota</taxon>
        <taxon>Epsilonproteobacteria</taxon>
        <taxon>Campylobacterales</taxon>
        <taxon>Campylobacteraceae</taxon>
        <taxon>Campylobacter</taxon>
    </lineage>
</organism>
<evidence type="ECO:0000313" key="1">
    <source>
        <dbReference type="EMBL" id="OUT06870.1"/>
    </source>
</evidence>